<gene>
    <name evidence="1" type="ORF">ACFFSY_34045</name>
</gene>
<dbReference type="InterPro" id="IPR027417">
    <property type="entry name" value="P-loop_NTPase"/>
</dbReference>
<evidence type="ECO:0000313" key="1">
    <source>
        <dbReference type="EMBL" id="MFB9330989.1"/>
    </source>
</evidence>
<dbReference type="RefSeq" id="WP_377502906.1">
    <property type="nucleotide sequence ID" value="NZ_JBHMDO010000055.1"/>
</dbReference>
<dbReference type="SUPFAM" id="SSF53795">
    <property type="entry name" value="PEP carboxykinase-like"/>
    <property type="match status" value="1"/>
</dbReference>
<organism evidence="1 2">
    <name type="scientific">Paenibacillus aurantiacus</name>
    <dbReference type="NCBI Taxonomy" id="1936118"/>
    <lineage>
        <taxon>Bacteria</taxon>
        <taxon>Bacillati</taxon>
        <taxon>Bacillota</taxon>
        <taxon>Bacilli</taxon>
        <taxon>Bacillales</taxon>
        <taxon>Paenibacillaceae</taxon>
        <taxon>Paenibacillus</taxon>
    </lineage>
</organism>
<dbReference type="Gene3D" id="3.40.50.300">
    <property type="entry name" value="P-loop containing nucleotide triphosphate hydrolases"/>
    <property type="match status" value="1"/>
</dbReference>
<comment type="caution">
    <text evidence="1">The sequence shown here is derived from an EMBL/GenBank/DDBJ whole genome shotgun (WGS) entry which is preliminary data.</text>
</comment>
<evidence type="ECO:0000313" key="2">
    <source>
        <dbReference type="Proteomes" id="UP001589747"/>
    </source>
</evidence>
<protein>
    <submittedName>
        <fullName evidence="1">Aldolase</fullName>
    </submittedName>
</protein>
<sequence length="309" mass="34258">MLTINRTAYDAFGLTISSEIPFPELASARTSHEHADLVIAYADLAGTWAQLGCPDSDYVITELGVFYRIAGVAVFQVQDGARVYVSPLEHAEKEKIRLYLLGTVMGTVLLQRGMLPLHGSAVVIDGGAYAFVGDSGAGKSTLAAAFLDAGYELLTDDVIAVRTGVMGEPEVVPAYPQQKLWQESLDHMKMDANEYEPLYQEVTKFAVPVSAKFHNGAVPLKGIFELVKTEKEAWSIRPLNGLQCLPLLSHHTYRSFLIGAMRLIGWHFEVITRLLNRARVYRVERSVHTFTAPMLVEEIVRLAHKEELQ</sequence>
<proteinExistence type="predicted"/>
<keyword evidence="2" id="KW-1185">Reference proteome</keyword>
<accession>A0ABV5L0H5</accession>
<name>A0ABV5L0H5_9BACL</name>
<dbReference type="EMBL" id="JBHMDO010000055">
    <property type="protein sequence ID" value="MFB9330989.1"/>
    <property type="molecule type" value="Genomic_DNA"/>
</dbReference>
<reference evidence="1 2" key="1">
    <citation type="submission" date="2024-09" db="EMBL/GenBank/DDBJ databases">
        <authorList>
            <person name="Sun Q."/>
            <person name="Mori K."/>
        </authorList>
    </citation>
    <scope>NUCLEOTIDE SEQUENCE [LARGE SCALE GENOMIC DNA]</scope>
    <source>
        <strain evidence="1 2">TISTR 2452</strain>
    </source>
</reference>
<dbReference type="Proteomes" id="UP001589747">
    <property type="component" value="Unassembled WGS sequence"/>
</dbReference>